<organism evidence="8 9">
    <name type="scientific">Okeanomitos corallinicola TIOX110</name>
    <dbReference type="NCBI Taxonomy" id="3133117"/>
    <lineage>
        <taxon>Bacteria</taxon>
        <taxon>Bacillati</taxon>
        <taxon>Cyanobacteriota</taxon>
        <taxon>Cyanophyceae</taxon>
        <taxon>Nostocales</taxon>
        <taxon>Aphanizomenonaceae</taxon>
        <taxon>Okeanomitos</taxon>
    </lineage>
</organism>
<dbReference type="Proteomes" id="UP001483337">
    <property type="component" value="Chromosome"/>
</dbReference>
<dbReference type="InterPro" id="IPR029063">
    <property type="entry name" value="SAM-dependent_MTases_sf"/>
</dbReference>
<dbReference type="PROSITE" id="PS00094">
    <property type="entry name" value="C5_MTASE_1"/>
    <property type="match status" value="1"/>
</dbReference>
<evidence type="ECO:0000256" key="6">
    <source>
        <dbReference type="RuleBase" id="RU000416"/>
    </source>
</evidence>
<dbReference type="PRINTS" id="PR00105">
    <property type="entry name" value="C5METTRFRASE"/>
</dbReference>
<dbReference type="EC" id="2.1.1.37" evidence="7"/>
<sequence length="435" mass="49495">MMKKRPIAVDLFAGAGGMTLGFEQAGFDVLVAVELDPIHCAIHQFNFPFWKVLCRSVEDITGSEIRNSSAINNQEIDVVFGGPPCQGFSLIGKRSFDDPRNSLVFHFIRLVIDLQPKFFVMENVKGMTVGKHKDFIGEIIDKFENNSYKVNHNYQVLNAANYGVPQNRERLFLLGCRQDLELPSYPDKITHQAKLNTKFKKSLKLPPTPTVLEALQDLPTIENYPELYQQDWVLADFGKPSQYAIKMRSPRIAKNNYSYSRKFDHRILTSSLRTKHSPESIERFASTPHGKNEPISRFYKLDPHGLCNTLRAGTASNKGAFTSPRPIHPFVPRCITVREAARLHSYPDWFRFHPTKWHGFRQIGNSVPPFLAQAVAAEIIKVLNVEIEQSKRVKILDNINLLTLDMSEAAKYFGVDPNVIKPRVRKNKCLDVSAQ</sequence>
<dbReference type="NCBIfam" id="TIGR00675">
    <property type="entry name" value="dcm"/>
    <property type="match status" value="1"/>
</dbReference>
<proteinExistence type="inferred from homology"/>
<dbReference type="InterPro" id="IPR031303">
    <property type="entry name" value="C5_meth_CS"/>
</dbReference>
<dbReference type="RefSeq" id="WP_353932890.1">
    <property type="nucleotide sequence ID" value="NZ_CP150886.1"/>
</dbReference>
<evidence type="ECO:0000256" key="3">
    <source>
        <dbReference type="ARBA" id="ARBA00022691"/>
    </source>
</evidence>
<dbReference type="PROSITE" id="PS00095">
    <property type="entry name" value="C5_MTASE_2"/>
    <property type="match status" value="1"/>
</dbReference>
<dbReference type="GO" id="GO:0032259">
    <property type="term" value="P:methylation"/>
    <property type="evidence" value="ECO:0007669"/>
    <property type="project" value="UniProtKB-KW"/>
</dbReference>
<name>A0ABZ2UYI3_9CYAN</name>
<reference evidence="8 9" key="1">
    <citation type="submission" date="2024-04" db="EMBL/GenBank/DDBJ databases">
        <title>Okeanomitos corallinicola gen. &amp; sp. nov. (Nostocales, Cyanobacteria), a new toxic marine heterocyst-forming cyanobacterium from a coral reef.</title>
        <authorList>
            <person name="Li H."/>
            <person name="Li R."/>
            <person name="Kang J."/>
            <person name="Hii K.S."/>
            <person name="Mohamed H.F."/>
            <person name="Xu X."/>
            <person name="Luo Z."/>
        </authorList>
    </citation>
    <scope>NUCLEOTIDE SEQUENCE [LARGE SCALE GENOMIC DNA]</scope>
    <source>
        <strain evidence="8 9">TIOX110</strain>
    </source>
</reference>
<dbReference type="InterPro" id="IPR001525">
    <property type="entry name" value="C5_MeTfrase"/>
</dbReference>
<evidence type="ECO:0000256" key="5">
    <source>
        <dbReference type="PROSITE-ProRule" id="PRU01016"/>
    </source>
</evidence>
<protein>
    <recommendedName>
        <fullName evidence="7">Cytosine-specific methyltransferase</fullName>
        <ecNumber evidence="7">2.1.1.37</ecNumber>
    </recommendedName>
</protein>
<accession>A0ABZ2UYI3</accession>
<dbReference type="Gene3D" id="3.90.120.10">
    <property type="entry name" value="DNA Methylase, subunit A, domain 2"/>
    <property type="match status" value="1"/>
</dbReference>
<keyword evidence="3 5" id="KW-0949">S-adenosyl-L-methionine</keyword>
<dbReference type="SUPFAM" id="SSF53335">
    <property type="entry name" value="S-adenosyl-L-methionine-dependent methyltransferases"/>
    <property type="match status" value="1"/>
</dbReference>
<evidence type="ECO:0000256" key="4">
    <source>
        <dbReference type="ARBA" id="ARBA00022747"/>
    </source>
</evidence>
<dbReference type="PROSITE" id="PS51679">
    <property type="entry name" value="SAM_MT_C5"/>
    <property type="match status" value="1"/>
</dbReference>
<dbReference type="InterPro" id="IPR018117">
    <property type="entry name" value="C5_DNA_meth_AS"/>
</dbReference>
<dbReference type="PANTHER" id="PTHR10629:SF52">
    <property type="entry name" value="DNA (CYTOSINE-5)-METHYLTRANSFERASE 1"/>
    <property type="match status" value="1"/>
</dbReference>
<evidence type="ECO:0000313" key="9">
    <source>
        <dbReference type="Proteomes" id="UP001483337"/>
    </source>
</evidence>
<evidence type="ECO:0000256" key="7">
    <source>
        <dbReference type="RuleBase" id="RU000417"/>
    </source>
</evidence>
<comment type="catalytic activity">
    <reaction evidence="7">
        <text>a 2'-deoxycytidine in DNA + S-adenosyl-L-methionine = a 5-methyl-2'-deoxycytidine in DNA + S-adenosyl-L-homocysteine + H(+)</text>
        <dbReference type="Rhea" id="RHEA:13681"/>
        <dbReference type="Rhea" id="RHEA-COMP:11369"/>
        <dbReference type="Rhea" id="RHEA-COMP:11370"/>
        <dbReference type="ChEBI" id="CHEBI:15378"/>
        <dbReference type="ChEBI" id="CHEBI:57856"/>
        <dbReference type="ChEBI" id="CHEBI:59789"/>
        <dbReference type="ChEBI" id="CHEBI:85452"/>
        <dbReference type="ChEBI" id="CHEBI:85454"/>
        <dbReference type="EC" id="2.1.1.37"/>
    </reaction>
</comment>
<keyword evidence="2 5" id="KW-0808">Transferase</keyword>
<keyword evidence="4" id="KW-0680">Restriction system</keyword>
<evidence type="ECO:0000256" key="2">
    <source>
        <dbReference type="ARBA" id="ARBA00022679"/>
    </source>
</evidence>
<keyword evidence="9" id="KW-1185">Reference proteome</keyword>
<evidence type="ECO:0000256" key="1">
    <source>
        <dbReference type="ARBA" id="ARBA00022603"/>
    </source>
</evidence>
<dbReference type="PANTHER" id="PTHR10629">
    <property type="entry name" value="CYTOSINE-SPECIFIC METHYLTRANSFERASE"/>
    <property type="match status" value="1"/>
</dbReference>
<dbReference type="GO" id="GO:0003886">
    <property type="term" value="F:DNA (cytosine-5-)-methyltransferase activity"/>
    <property type="evidence" value="ECO:0007669"/>
    <property type="project" value="UniProtKB-EC"/>
</dbReference>
<dbReference type="EMBL" id="CP150886">
    <property type="protein sequence ID" value="WZB89994.1"/>
    <property type="molecule type" value="Genomic_DNA"/>
</dbReference>
<comment type="similarity">
    <text evidence="5 6">Belongs to the class I-like SAM-binding methyltransferase superfamily. C5-methyltransferase family.</text>
</comment>
<dbReference type="Gene3D" id="3.40.50.150">
    <property type="entry name" value="Vaccinia Virus protein VP39"/>
    <property type="match status" value="1"/>
</dbReference>
<feature type="active site" evidence="5">
    <location>
        <position position="85"/>
    </location>
</feature>
<keyword evidence="1 5" id="KW-0489">Methyltransferase</keyword>
<evidence type="ECO:0000313" key="8">
    <source>
        <dbReference type="EMBL" id="WZB89994.1"/>
    </source>
</evidence>
<dbReference type="Pfam" id="PF00145">
    <property type="entry name" value="DNA_methylase"/>
    <property type="match status" value="1"/>
</dbReference>
<gene>
    <name evidence="8" type="ORF">WJM97_10010</name>
</gene>
<dbReference type="InterPro" id="IPR050390">
    <property type="entry name" value="C5-Methyltransferase"/>
</dbReference>